<protein>
    <recommendedName>
        <fullName evidence="5">ATP synthase protein MI25</fullName>
    </recommendedName>
</protein>
<feature type="chain" id="PRO_5039889238" description="ATP synthase protein MI25" evidence="15">
    <location>
        <begin position="20"/>
        <end position="93"/>
    </location>
</feature>
<keyword evidence="10" id="KW-1133">Transmembrane helix</keyword>
<dbReference type="Pfam" id="PF05405">
    <property type="entry name" value="Mt_ATP-synt_B"/>
    <property type="match status" value="1"/>
</dbReference>
<dbReference type="InterPro" id="IPR044988">
    <property type="entry name" value="MI25_plants"/>
</dbReference>
<evidence type="ECO:0000256" key="14">
    <source>
        <dbReference type="ARBA" id="ARBA00023310"/>
    </source>
</evidence>
<gene>
    <name evidence="16" type="ORF">H5410_023671</name>
</gene>
<keyword evidence="8" id="KW-0812">Transmembrane</keyword>
<evidence type="ECO:0000313" key="17">
    <source>
        <dbReference type="Proteomes" id="UP000824120"/>
    </source>
</evidence>
<evidence type="ECO:0000256" key="2">
    <source>
        <dbReference type="ARBA" id="ARBA00004304"/>
    </source>
</evidence>
<keyword evidence="9" id="KW-0375">Hydrogen ion transport</keyword>
<dbReference type="Proteomes" id="UP000824120">
    <property type="component" value="Chromosome 4"/>
</dbReference>
<organism evidence="16 17">
    <name type="scientific">Solanum commersonii</name>
    <name type="common">Commerson's wild potato</name>
    <name type="synonym">Commerson's nightshade</name>
    <dbReference type="NCBI Taxonomy" id="4109"/>
    <lineage>
        <taxon>Eukaryota</taxon>
        <taxon>Viridiplantae</taxon>
        <taxon>Streptophyta</taxon>
        <taxon>Embryophyta</taxon>
        <taxon>Tracheophyta</taxon>
        <taxon>Spermatophyta</taxon>
        <taxon>Magnoliopsida</taxon>
        <taxon>eudicotyledons</taxon>
        <taxon>Gunneridae</taxon>
        <taxon>Pentapetalae</taxon>
        <taxon>asterids</taxon>
        <taxon>lamiids</taxon>
        <taxon>Solanales</taxon>
        <taxon>Solanaceae</taxon>
        <taxon>Solanoideae</taxon>
        <taxon>Solaneae</taxon>
        <taxon>Solanum</taxon>
    </lineage>
</organism>
<evidence type="ECO:0000256" key="6">
    <source>
        <dbReference type="ARBA" id="ARBA00022448"/>
    </source>
</evidence>
<evidence type="ECO:0000256" key="3">
    <source>
        <dbReference type="ARBA" id="ARBA00009281"/>
    </source>
</evidence>
<name>A0A9J5ZK51_SOLCO</name>
<dbReference type="PANTHER" id="PTHR37774">
    <property type="entry name" value="ATP SYNTHASE PROTEIN MI25-RELATED"/>
    <property type="match status" value="1"/>
</dbReference>
<evidence type="ECO:0000256" key="4">
    <source>
        <dbReference type="ARBA" id="ARBA00011648"/>
    </source>
</evidence>
<keyword evidence="15" id="KW-0732">Signal</keyword>
<dbReference type="PANTHER" id="PTHR37774:SF4">
    <property type="entry name" value="ATP SYNTHASE PROTEIN MI25"/>
    <property type="match status" value="1"/>
</dbReference>
<comment type="caution">
    <text evidence="16">The sequence shown here is derived from an EMBL/GenBank/DDBJ whole genome shotgun (WGS) entry which is preliminary data.</text>
</comment>
<accession>A0A9J5ZK51</accession>
<evidence type="ECO:0000256" key="7">
    <source>
        <dbReference type="ARBA" id="ARBA00022547"/>
    </source>
</evidence>
<dbReference type="EMBL" id="JACXVP010000004">
    <property type="protein sequence ID" value="KAG5612390.1"/>
    <property type="molecule type" value="Genomic_DNA"/>
</dbReference>
<evidence type="ECO:0000256" key="5">
    <source>
        <dbReference type="ARBA" id="ARBA00017388"/>
    </source>
</evidence>
<comment type="similarity">
    <text evidence="3">Belongs to the ATPase protein MI25 family.</text>
</comment>
<dbReference type="GO" id="GO:0015986">
    <property type="term" value="P:proton motive force-driven ATP synthesis"/>
    <property type="evidence" value="ECO:0007669"/>
    <property type="project" value="InterPro"/>
</dbReference>
<comment type="subcellular location">
    <subcellularLocation>
        <location evidence="2">Mitochondrion membrane</location>
        <topology evidence="2">Single-pass membrane protein</topology>
    </subcellularLocation>
</comment>
<dbReference type="InterPro" id="IPR008688">
    <property type="entry name" value="ATP_synth_Bsub_B/MI25"/>
</dbReference>
<keyword evidence="7" id="KW-0138">CF(0)</keyword>
<keyword evidence="11" id="KW-0406">Ion transport</keyword>
<dbReference type="GO" id="GO:0045259">
    <property type="term" value="C:proton-transporting ATP synthase complex"/>
    <property type="evidence" value="ECO:0007669"/>
    <property type="project" value="UniProtKB-KW"/>
</dbReference>
<dbReference type="GO" id="GO:0031966">
    <property type="term" value="C:mitochondrial membrane"/>
    <property type="evidence" value="ECO:0007669"/>
    <property type="project" value="UniProtKB-SubCell"/>
</dbReference>
<evidence type="ECO:0000256" key="10">
    <source>
        <dbReference type="ARBA" id="ARBA00022989"/>
    </source>
</evidence>
<proteinExistence type="inferred from homology"/>
<evidence type="ECO:0000313" key="16">
    <source>
        <dbReference type="EMBL" id="KAG5612390.1"/>
    </source>
</evidence>
<comment type="function">
    <text evidence="1">This is one of the chains of the nonenzymatic component (CF(0) subunit) of the mitochondrial ATPase complex.</text>
</comment>
<evidence type="ECO:0000256" key="12">
    <source>
        <dbReference type="ARBA" id="ARBA00023128"/>
    </source>
</evidence>
<dbReference type="OrthoDB" id="1924059at2759"/>
<evidence type="ECO:0000256" key="15">
    <source>
        <dbReference type="SAM" id="SignalP"/>
    </source>
</evidence>
<keyword evidence="6" id="KW-0813">Transport</keyword>
<comment type="subunit">
    <text evidence="4">F-type ATPases have 2 components, CF(1) - the catalytic core - and CF(0) - the membrane proton channel. CF(1) has five subunits: alpha(3), beta(3), gamma(1), delta(1), epsilon(1). CF(0) has three main subunits: a, b and c.</text>
</comment>
<keyword evidence="13" id="KW-0472">Membrane</keyword>
<reference evidence="16 17" key="1">
    <citation type="submission" date="2020-09" db="EMBL/GenBank/DDBJ databases">
        <title>De no assembly of potato wild relative species, Solanum commersonii.</title>
        <authorList>
            <person name="Cho K."/>
        </authorList>
    </citation>
    <scope>NUCLEOTIDE SEQUENCE [LARGE SCALE GENOMIC DNA]</scope>
    <source>
        <strain evidence="16">LZ3.2</strain>
        <tissue evidence="16">Leaf</tissue>
    </source>
</reference>
<evidence type="ECO:0000256" key="8">
    <source>
        <dbReference type="ARBA" id="ARBA00022692"/>
    </source>
</evidence>
<keyword evidence="14" id="KW-0066">ATP synthesis</keyword>
<dbReference type="GO" id="GO:0015078">
    <property type="term" value="F:proton transmembrane transporter activity"/>
    <property type="evidence" value="ECO:0007669"/>
    <property type="project" value="InterPro"/>
</dbReference>
<evidence type="ECO:0000256" key="9">
    <source>
        <dbReference type="ARBA" id="ARBA00022781"/>
    </source>
</evidence>
<evidence type="ECO:0000256" key="11">
    <source>
        <dbReference type="ARBA" id="ARBA00023065"/>
    </source>
</evidence>
<dbReference type="AlphaFoldDB" id="A0A9J5ZK51"/>
<keyword evidence="12" id="KW-0496">Mitochondrion</keyword>
<keyword evidence="17" id="KW-1185">Reference proteome</keyword>
<evidence type="ECO:0000256" key="1">
    <source>
        <dbReference type="ARBA" id="ARBA00003096"/>
    </source>
</evidence>
<sequence>MIVALCFIGFIIFCRKSLGYTFKVTFDGRIQAIQEESQQFLNPNEVAPSESNNDYLGLTCEFVALIVESSPVALIVESSPVARCAPKCIKILI</sequence>
<evidence type="ECO:0000256" key="13">
    <source>
        <dbReference type="ARBA" id="ARBA00023136"/>
    </source>
</evidence>
<feature type="signal peptide" evidence="15">
    <location>
        <begin position="1"/>
        <end position="19"/>
    </location>
</feature>